<gene>
    <name evidence="2" type="ORF">JQM67_00755</name>
</gene>
<keyword evidence="1" id="KW-0812">Transmembrane</keyword>
<reference evidence="2 3" key="1">
    <citation type="submission" date="2020-12" db="EMBL/GenBank/DDBJ databases">
        <title>Whole genome sequences of gut porcine anaerobes.</title>
        <authorList>
            <person name="Kubasova T."/>
            <person name="Jahodarova E."/>
            <person name="Rychlik I."/>
        </authorList>
    </citation>
    <scope>NUCLEOTIDE SEQUENCE [LARGE SCALE GENOMIC DNA]</scope>
    <source>
        <strain evidence="2 3">An867</strain>
    </source>
</reference>
<feature type="transmembrane region" description="Helical" evidence="1">
    <location>
        <begin position="143"/>
        <end position="172"/>
    </location>
</feature>
<evidence type="ECO:0000313" key="3">
    <source>
        <dbReference type="Proteomes" id="UP001299220"/>
    </source>
</evidence>
<comment type="caution">
    <text evidence="2">The sequence shown here is derived from an EMBL/GenBank/DDBJ whole genome shotgun (WGS) entry which is preliminary data.</text>
</comment>
<keyword evidence="1" id="KW-1133">Transmembrane helix</keyword>
<sequence length="186" mass="20871">MTREEAFYGTYKIDRDGKPHLKESFFHPIGDIWRGIFIFTGAIGCVVFLMMLAMQLQFYRSVALHPNDYDPLTWKNYITVMGFGAAFLLAFPALAIPRWFFCRGTMRLSFVLSLTALTATQVISYFALYDVSPTLSLATFGSVIWLVLSGAILIVLNAAAICMIAAGLTYLINIPIARFRMARAEK</sequence>
<feature type="transmembrane region" description="Helical" evidence="1">
    <location>
        <begin position="108"/>
        <end position="128"/>
    </location>
</feature>
<keyword evidence="3" id="KW-1185">Reference proteome</keyword>
<dbReference type="RefSeq" id="WP_235322083.1">
    <property type="nucleotide sequence ID" value="NZ_JAFBIT010000001.1"/>
</dbReference>
<dbReference type="EMBL" id="JAFBIT010000001">
    <property type="protein sequence ID" value="MCF2651140.1"/>
    <property type="molecule type" value="Genomic_DNA"/>
</dbReference>
<evidence type="ECO:0000256" key="1">
    <source>
        <dbReference type="SAM" id="Phobius"/>
    </source>
</evidence>
<keyword evidence="1" id="KW-0472">Membrane</keyword>
<proteinExistence type="predicted"/>
<protein>
    <submittedName>
        <fullName evidence="2">Uncharacterized protein</fullName>
    </submittedName>
</protein>
<feature type="transmembrane region" description="Helical" evidence="1">
    <location>
        <begin position="32"/>
        <end position="56"/>
    </location>
</feature>
<accession>A0ABS9CJ16</accession>
<name>A0ABS9CJ16_9FIRM</name>
<feature type="transmembrane region" description="Helical" evidence="1">
    <location>
        <begin position="76"/>
        <end position="96"/>
    </location>
</feature>
<evidence type="ECO:0000313" key="2">
    <source>
        <dbReference type="EMBL" id="MCF2651140.1"/>
    </source>
</evidence>
<dbReference type="Proteomes" id="UP001299220">
    <property type="component" value="Unassembled WGS sequence"/>
</dbReference>
<organism evidence="2 3">
    <name type="scientific">Anaeromassilibacillus senegalensis</name>
    <dbReference type="NCBI Taxonomy" id="1673717"/>
    <lineage>
        <taxon>Bacteria</taxon>
        <taxon>Bacillati</taxon>
        <taxon>Bacillota</taxon>
        <taxon>Clostridia</taxon>
        <taxon>Eubacteriales</taxon>
        <taxon>Acutalibacteraceae</taxon>
        <taxon>Anaeromassilibacillus</taxon>
    </lineage>
</organism>